<dbReference type="EMBL" id="JANDHW010000002">
    <property type="protein sequence ID" value="MCP9611127.1"/>
    <property type="molecule type" value="Genomic_DNA"/>
</dbReference>
<proteinExistence type="predicted"/>
<keyword evidence="3" id="KW-1185">Reference proteome</keyword>
<accession>A0ABT1MES2</accession>
<evidence type="ECO:0000313" key="3">
    <source>
        <dbReference type="Proteomes" id="UP001205603"/>
    </source>
</evidence>
<evidence type="ECO:0000313" key="2">
    <source>
        <dbReference type="EMBL" id="MCP9611127.1"/>
    </source>
</evidence>
<sequence>MKDLKKWVFRTNEAGFINRENEKLENVLGIIFFTVIIIGILILGIFSFQEFTHASAI</sequence>
<gene>
    <name evidence="2" type="ORF">NMU02_03345</name>
</gene>
<comment type="caution">
    <text evidence="2">The sequence shown here is derived from an EMBL/GenBank/DDBJ whole genome shotgun (WGS) entry which is preliminary data.</text>
</comment>
<dbReference type="RefSeq" id="WP_255025787.1">
    <property type="nucleotide sequence ID" value="NZ_JANDHW010000002.1"/>
</dbReference>
<keyword evidence="1" id="KW-1133">Transmembrane helix</keyword>
<protein>
    <submittedName>
        <fullName evidence="2">Uncharacterized protein</fullName>
    </submittedName>
</protein>
<name>A0ABT1MES2_9BACT</name>
<feature type="transmembrane region" description="Helical" evidence="1">
    <location>
        <begin position="27"/>
        <end position="48"/>
    </location>
</feature>
<reference evidence="2 3" key="1">
    <citation type="submission" date="2022-07" db="EMBL/GenBank/DDBJ databases">
        <title>Fecal culturing of patients with breast cancer.</title>
        <authorList>
            <person name="Teng N.M.Y."/>
            <person name="Kiu R."/>
            <person name="Evans R."/>
            <person name="Baker D.J."/>
            <person name="Zenner C."/>
            <person name="Robinson S.D."/>
            <person name="Hall L.J."/>
        </authorList>
    </citation>
    <scope>NUCLEOTIDE SEQUENCE [LARGE SCALE GENOMIC DNA]</scope>
    <source>
        <strain evidence="2 3">LH1063</strain>
    </source>
</reference>
<evidence type="ECO:0000256" key="1">
    <source>
        <dbReference type="SAM" id="Phobius"/>
    </source>
</evidence>
<keyword evidence="1" id="KW-0472">Membrane</keyword>
<keyword evidence="1" id="KW-0812">Transmembrane</keyword>
<dbReference type="Proteomes" id="UP001205603">
    <property type="component" value="Unassembled WGS sequence"/>
</dbReference>
<organism evidence="2 3">
    <name type="scientific">Coprobacter tertius</name>
    <dbReference type="NCBI Taxonomy" id="2944915"/>
    <lineage>
        <taxon>Bacteria</taxon>
        <taxon>Pseudomonadati</taxon>
        <taxon>Bacteroidota</taxon>
        <taxon>Bacteroidia</taxon>
        <taxon>Bacteroidales</taxon>
        <taxon>Barnesiellaceae</taxon>
        <taxon>Coprobacter</taxon>
    </lineage>
</organism>